<dbReference type="EMBL" id="UPSH01000001">
    <property type="protein sequence ID" value="VBB17629.1"/>
    <property type="molecule type" value="Genomic_DNA"/>
</dbReference>
<sequence>MSGTRDITDSDPVPVNTEITNPLVFKIAEPNKCVYDDPCIRVSCCDLDENFMTLLYQVRLPFNNLGSETIDDEFFEKAIEVVMNATPTIRNDNVSVTLPASFTDLFSSAKSDAGQPYFADIMVRYRFVRVTKKHVKGKILYSTTLLPGERTRIFSSSAHTDFTYNASSKTYESNTSTSAEASFMSAVQNSMTKHAYNSSSSKKEQDSSSNSSWNAGGSAGLNLGIVSVGGGGGGGGASSDHSSSVDMTSQFTDSVESAASQSAIAVSASRTTNIRESSSSTNIQGENNSVVNAYSRELYNANKACPVTYYFRGINKCMEVRLELANIGFRIRVPGSINSFNPTPTTRPVLVNIKPANVSGTDVDIIKVVRNRLLLDAISGTGPRTADISTQNITQTAEVGAATATGSAGEMTFGQRLSSIFTGKVSTTVQQAPITNDNLNLTFTPIGSTAPETNQFSYIPNNTGLQDKYRKFTALMALTIAARLNCTSVDKRALENEGTRAEVVALIKKILLSPTIMGNTVIYDFIRDWPISTVDEKEDICDEDRDALMRCNMCRGLIVWAKEVRLPSDGIAMDSCVGSSVYEDYEIETKTKLLDVKMRTTKADIADKLSGMITALSTDATNIDKISELVGMYKTLTDQASS</sequence>
<gene>
    <name evidence="2" type="ORF">YASMINEVIRUS_92</name>
</gene>
<name>A0A5K0U6Q4_9VIRU</name>
<comment type="caution">
    <text evidence="2">The sequence shown here is derived from an EMBL/GenBank/DDBJ whole genome shotgun (WGS) entry which is preliminary data.</text>
</comment>
<feature type="region of interest" description="Disordered" evidence="1">
    <location>
        <begin position="194"/>
        <end position="213"/>
    </location>
</feature>
<evidence type="ECO:0000256" key="1">
    <source>
        <dbReference type="SAM" id="MobiDB-lite"/>
    </source>
</evidence>
<feature type="region of interest" description="Disordered" evidence="1">
    <location>
        <begin position="232"/>
        <end position="252"/>
    </location>
</feature>
<proteinExistence type="predicted"/>
<accession>A0A5K0U6Q4</accession>
<organism evidence="2 3">
    <name type="scientific">Yasminevirus sp. GU-2018</name>
    <dbReference type="NCBI Taxonomy" id="2420051"/>
    <lineage>
        <taxon>Viruses</taxon>
        <taxon>Varidnaviria</taxon>
        <taxon>Bamfordvirae</taxon>
        <taxon>Nucleocytoviricota</taxon>
        <taxon>Megaviricetes</taxon>
        <taxon>Imitervirales</taxon>
        <taxon>Mimiviridae</taxon>
        <taxon>Klosneuvirinae</taxon>
        <taxon>Yasminevirus</taxon>
        <taxon>Yasminevirus saudimassiliense</taxon>
    </lineage>
</organism>
<evidence type="ECO:0000313" key="2">
    <source>
        <dbReference type="EMBL" id="VBB17629.1"/>
    </source>
</evidence>
<dbReference type="Proteomes" id="UP000594342">
    <property type="component" value="Unassembled WGS sequence"/>
</dbReference>
<protein>
    <submittedName>
        <fullName evidence="2">Uncharacterized protein</fullName>
    </submittedName>
</protein>
<evidence type="ECO:0000313" key="3">
    <source>
        <dbReference type="Proteomes" id="UP000594342"/>
    </source>
</evidence>
<feature type="compositionally biased region" description="Polar residues" evidence="1">
    <location>
        <begin position="270"/>
        <end position="285"/>
    </location>
</feature>
<keyword evidence="3" id="KW-1185">Reference proteome</keyword>
<reference evidence="2 3" key="1">
    <citation type="submission" date="2018-10" db="EMBL/GenBank/DDBJ databases">
        <authorList>
            <consortium name="IHU Genomes"/>
        </authorList>
    </citation>
    <scope>NUCLEOTIDE SEQUENCE [LARGE SCALE GENOMIC DNA]</scope>
    <source>
        <strain evidence="2 3">A1</strain>
    </source>
</reference>
<feature type="region of interest" description="Disordered" evidence="1">
    <location>
        <begin position="266"/>
        <end position="285"/>
    </location>
</feature>